<dbReference type="Gene3D" id="3.40.50.720">
    <property type="entry name" value="NAD(P)-binding Rossmann-like Domain"/>
    <property type="match status" value="1"/>
</dbReference>
<comment type="cofactor">
    <cofactor evidence="4">
        <name>Zn(2+)</name>
        <dbReference type="ChEBI" id="CHEBI:29105"/>
    </cofactor>
</comment>
<dbReference type="PROSITE" id="PS00059">
    <property type="entry name" value="ADH_ZINC"/>
    <property type="match status" value="1"/>
</dbReference>
<dbReference type="Pfam" id="PF00107">
    <property type="entry name" value="ADH_zinc_N"/>
    <property type="match status" value="1"/>
</dbReference>
<organism evidence="7 8">
    <name type="scientific">Paracoccus pacificus</name>
    <dbReference type="NCBI Taxonomy" id="1463598"/>
    <lineage>
        <taxon>Bacteria</taxon>
        <taxon>Pseudomonadati</taxon>
        <taxon>Pseudomonadota</taxon>
        <taxon>Alphaproteobacteria</taxon>
        <taxon>Rhodobacterales</taxon>
        <taxon>Paracoccaceae</taxon>
        <taxon>Paracoccus</taxon>
    </lineage>
</organism>
<evidence type="ECO:0000256" key="3">
    <source>
        <dbReference type="ARBA" id="ARBA00023002"/>
    </source>
</evidence>
<dbReference type="InterPro" id="IPR013154">
    <property type="entry name" value="ADH-like_N"/>
</dbReference>
<evidence type="ECO:0000256" key="1">
    <source>
        <dbReference type="ARBA" id="ARBA00022723"/>
    </source>
</evidence>
<name>A0ABW4R8B5_9RHOB</name>
<evidence type="ECO:0000313" key="8">
    <source>
        <dbReference type="Proteomes" id="UP001597213"/>
    </source>
</evidence>
<keyword evidence="2 4" id="KW-0862">Zinc</keyword>
<gene>
    <name evidence="7" type="ORF">ACFSCT_09385</name>
</gene>
<dbReference type="Proteomes" id="UP001597213">
    <property type="component" value="Unassembled WGS sequence"/>
</dbReference>
<protein>
    <submittedName>
        <fullName evidence="7">Zinc-binding dehydrogenase</fullName>
    </submittedName>
</protein>
<comment type="caution">
    <text evidence="7">The sequence shown here is derived from an EMBL/GenBank/DDBJ whole genome shotgun (WGS) entry which is preliminary data.</text>
</comment>
<dbReference type="EMBL" id="JBHUEN010000021">
    <property type="protein sequence ID" value="MFD1881928.1"/>
    <property type="molecule type" value="Genomic_DNA"/>
</dbReference>
<feature type="domain" description="Alcohol dehydrogenase-like C-terminal" evidence="5">
    <location>
        <begin position="172"/>
        <end position="288"/>
    </location>
</feature>
<dbReference type="InterPro" id="IPR002328">
    <property type="entry name" value="ADH_Zn_CS"/>
</dbReference>
<keyword evidence="1 4" id="KW-0479">Metal-binding</keyword>
<dbReference type="Gene3D" id="3.90.180.10">
    <property type="entry name" value="Medium-chain alcohol dehydrogenases, catalytic domain"/>
    <property type="match status" value="1"/>
</dbReference>
<feature type="domain" description="Alcohol dehydrogenase-like N-terminal" evidence="6">
    <location>
        <begin position="25"/>
        <end position="133"/>
    </location>
</feature>
<sequence length="337" mass="34547">MRAVRLHGVGDLRAEEIAEPARPGTGEVTLRLTAAGICGSDLHNFRTGAWITRAPSVAGHEFTGVVSAIGTGVDDLGLGDRIIVDSRYLCGACPACLSGRGQVCARLGFLGEVIDGGFAEAVTLPARNVIAAPAGVLDRHLAMAEPLAVALHALRRLAAPDGAGIAVIGCGPIGGLVALLARRMGHEVRVFDRNARRASIVANATGARVGTAEHLPGCSDDGAAIRHVVETTGSDQVIRSLIATLPGCGTIALVGIRRTAPVIDPGVLVEREISVLGCHAFADRDLHDVAGMLPALSPALDPFIAEQIPLAEVPAAYARHIAGLKTIIFCGAGQNGG</sequence>
<dbReference type="InterPro" id="IPR011032">
    <property type="entry name" value="GroES-like_sf"/>
</dbReference>
<dbReference type="InterPro" id="IPR013149">
    <property type="entry name" value="ADH-like_C"/>
</dbReference>
<evidence type="ECO:0000256" key="4">
    <source>
        <dbReference type="RuleBase" id="RU361277"/>
    </source>
</evidence>
<evidence type="ECO:0000259" key="6">
    <source>
        <dbReference type="Pfam" id="PF08240"/>
    </source>
</evidence>
<keyword evidence="8" id="KW-1185">Reference proteome</keyword>
<dbReference type="SUPFAM" id="SSF50129">
    <property type="entry name" value="GroES-like"/>
    <property type="match status" value="1"/>
</dbReference>
<dbReference type="SUPFAM" id="SSF51735">
    <property type="entry name" value="NAD(P)-binding Rossmann-fold domains"/>
    <property type="match status" value="1"/>
</dbReference>
<evidence type="ECO:0000313" key="7">
    <source>
        <dbReference type="EMBL" id="MFD1881928.1"/>
    </source>
</evidence>
<dbReference type="RefSeq" id="WP_379142183.1">
    <property type="nucleotide sequence ID" value="NZ_JBHUEN010000021.1"/>
</dbReference>
<evidence type="ECO:0000259" key="5">
    <source>
        <dbReference type="Pfam" id="PF00107"/>
    </source>
</evidence>
<keyword evidence="3" id="KW-0560">Oxidoreductase</keyword>
<comment type="similarity">
    <text evidence="4">Belongs to the zinc-containing alcohol dehydrogenase family.</text>
</comment>
<dbReference type="InterPro" id="IPR050129">
    <property type="entry name" value="Zn_alcohol_dh"/>
</dbReference>
<reference evidence="8" key="1">
    <citation type="journal article" date="2019" name="Int. J. Syst. Evol. Microbiol.">
        <title>The Global Catalogue of Microorganisms (GCM) 10K type strain sequencing project: providing services to taxonomists for standard genome sequencing and annotation.</title>
        <authorList>
            <consortium name="The Broad Institute Genomics Platform"/>
            <consortium name="The Broad Institute Genome Sequencing Center for Infectious Disease"/>
            <person name="Wu L."/>
            <person name="Ma J."/>
        </authorList>
    </citation>
    <scope>NUCLEOTIDE SEQUENCE [LARGE SCALE GENOMIC DNA]</scope>
    <source>
        <strain evidence="8">CCUG 56029</strain>
    </source>
</reference>
<dbReference type="Pfam" id="PF08240">
    <property type="entry name" value="ADH_N"/>
    <property type="match status" value="1"/>
</dbReference>
<dbReference type="PANTHER" id="PTHR43401">
    <property type="entry name" value="L-THREONINE 3-DEHYDROGENASE"/>
    <property type="match status" value="1"/>
</dbReference>
<dbReference type="InterPro" id="IPR036291">
    <property type="entry name" value="NAD(P)-bd_dom_sf"/>
</dbReference>
<evidence type="ECO:0000256" key="2">
    <source>
        <dbReference type="ARBA" id="ARBA00022833"/>
    </source>
</evidence>
<accession>A0ABW4R8B5</accession>
<dbReference type="PANTHER" id="PTHR43401:SF2">
    <property type="entry name" value="L-THREONINE 3-DEHYDROGENASE"/>
    <property type="match status" value="1"/>
</dbReference>
<proteinExistence type="inferred from homology"/>